<keyword evidence="2" id="KW-0143">Chaperone</keyword>
<dbReference type="InterPro" id="IPR027413">
    <property type="entry name" value="GROEL-like_equatorial_sf"/>
</dbReference>
<evidence type="ECO:0000256" key="2">
    <source>
        <dbReference type="ARBA" id="ARBA00023186"/>
    </source>
</evidence>
<dbReference type="GO" id="GO:0042026">
    <property type="term" value="P:protein refolding"/>
    <property type="evidence" value="ECO:0007669"/>
    <property type="project" value="InterPro"/>
</dbReference>
<protein>
    <submittedName>
        <fullName evidence="3">Chaperonin GroEL</fullName>
    </submittedName>
</protein>
<comment type="similarity">
    <text evidence="1">Belongs to the chaperonin (HSP60) family.</text>
</comment>
<gene>
    <name evidence="3" type="primary">GroEL</name>
</gene>
<accession>A0A240F794</accession>
<evidence type="ECO:0000256" key="1">
    <source>
        <dbReference type="ARBA" id="ARBA00006607"/>
    </source>
</evidence>
<dbReference type="GO" id="GO:0140662">
    <property type="term" value="F:ATP-dependent protein folding chaperone"/>
    <property type="evidence" value="ECO:0007669"/>
    <property type="project" value="InterPro"/>
</dbReference>
<dbReference type="EMBL" id="KU595497">
    <property type="protein sequence ID" value="AQM32663.1"/>
    <property type="molecule type" value="Genomic_DNA"/>
</dbReference>
<organism evidence="3">
    <name type="scientific">uncultured virus</name>
    <dbReference type="NCBI Taxonomy" id="340016"/>
    <lineage>
        <taxon>Viruses</taxon>
        <taxon>environmental samples</taxon>
    </lineage>
</organism>
<dbReference type="NCBIfam" id="NF009488">
    <property type="entry name" value="PRK12850.1"/>
    <property type="match status" value="1"/>
</dbReference>
<dbReference type="FunFam" id="3.50.7.10:FF:000001">
    <property type="entry name" value="60 kDa chaperonin"/>
    <property type="match status" value="1"/>
</dbReference>
<dbReference type="NCBIfam" id="NF009487">
    <property type="entry name" value="PRK12849.1"/>
    <property type="match status" value="1"/>
</dbReference>
<dbReference type="SUPFAM" id="SSF48592">
    <property type="entry name" value="GroEL equatorial domain-like"/>
    <property type="match status" value="1"/>
</dbReference>
<dbReference type="SUPFAM" id="SSF52029">
    <property type="entry name" value="GroEL apical domain-like"/>
    <property type="match status" value="1"/>
</dbReference>
<dbReference type="InterPro" id="IPR027409">
    <property type="entry name" value="GroEL-like_apical_dom_sf"/>
</dbReference>
<dbReference type="NCBIfam" id="NF009489">
    <property type="entry name" value="PRK12851.1"/>
    <property type="match status" value="1"/>
</dbReference>
<dbReference type="InterPro" id="IPR001844">
    <property type="entry name" value="Cpn60/GroEL"/>
</dbReference>
<dbReference type="InterPro" id="IPR002423">
    <property type="entry name" value="Cpn60/GroEL/TCP-1"/>
</dbReference>
<name>A0A240F794_9VIRU</name>
<dbReference type="Pfam" id="PF00118">
    <property type="entry name" value="Cpn60_TCP1"/>
    <property type="match status" value="1"/>
</dbReference>
<dbReference type="CDD" id="cd03344">
    <property type="entry name" value="GroEL"/>
    <property type="match status" value="1"/>
</dbReference>
<reference evidence="3" key="1">
    <citation type="journal article" date="2017" name="ISME J.">
        <title>Novel chaperonins are prevalent in the virioplankton and demonstrate links to viral biology and ecology.</title>
        <authorList>
            <person name="Marine R.L."/>
            <person name="Nasko D.J."/>
            <person name="Wray J."/>
            <person name="Polson S.W."/>
            <person name="Wommack K.E."/>
        </authorList>
    </citation>
    <scope>NUCLEOTIDE SEQUENCE</scope>
</reference>
<dbReference type="NCBIfam" id="TIGR02348">
    <property type="entry name" value="GroEL"/>
    <property type="match status" value="1"/>
</dbReference>
<evidence type="ECO:0000313" key="3">
    <source>
        <dbReference type="EMBL" id="AQM32663.1"/>
    </source>
</evidence>
<dbReference type="Gene3D" id="3.30.260.10">
    <property type="entry name" value="TCP-1-like chaperonin intermediate domain"/>
    <property type="match status" value="1"/>
</dbReference>
<dbReference type="NCBIfam" id="NF000592">
    <property type="entry name" value="PRK00013.1"/>
    <property type="match status" value="1"/>
</dbReference>
<dbReference type="GO" id="GO:0005524">
    <property type="term" value="F:ATP binding"/>
    <property type="evidence" value="ECO:0007669"/>
    <property type="project" value="InterPro"/>
</dbReference>
<dbReference type="Gene3D" id="1.10.560.10">
    <property type="entry name" value="GroEL-like equatorial domain"/>
    <property type="match status" value="1"/>
</dbReference>
<sequence>MAGKQIFHGKDSREKLLKGVNELADAVKVTLGPRGRNVIIEKEGTPHITKDGVTVAKSIEFSDSSVNLGAQIIKEAAQQTADNAGDGTTTSTVLAQHIFNEGMKAVEQGSNPIELYRGMQIGVKEIVDVLLKDVSSEVKTNDEIKNIATISANGDEEIGGIIAEAIHQVGNDGVVTVEEGNSSDTTLEIVEGLEFDRGYLSHFFMNDQTKLACILNEPDILLYDGSIHNMDDIIPLLERASMNNKSLVVVAHDVQGEALASMVVNSARGTLKCLAVKAPGFGGERTEILKDMAALTGATLITSELGLTLEDVTEEHLGSSDKVTSDKGKTSIIGGHGETEDIENRITIIKAEKEKSDSDFEKEKLQTRLSKLSGGVAVIKVGAESEVELKEKKDRVDDAILSTKAALEEGIVPGGGAALIHCELSIEQRDSALSIDKNKGVDIVYSACYAPFKTIVSNAGLSSDTLIERIKTSPSLGKTMGYNVVTEEFCDLVKAGVVDPTKVTRTAIEKAVSVAGTLLTTSCMVVNEPKSDEEQS</sequence>
<dbReference type="Gene3D" id="3.50.7.10">
    <property type="entry name" value="GroEL"/>
    <property type="match status" value="1"/>
</dbReference>
<proteinExistence type="inferred from homology"/>
<dbReference type="PRINTS" id="PR00298">
    <property type="entry name" value="CHAPERONIN60"/>
</dbReference>
<dbReference type="PANTHER" id="PTHR45633">
    <property type="entry name" value="60 KDA HEAT SHOCK PROTEIN, MITOCHONDRIAL"/>
    <property type="match status" value="1"/>
</dbReference>
<dbReference type="SUPFAM" id="SSF54849">
    <property type="entry name" value="GroEL-intermediate domain like"/>
    <property type="match status" value="1"/>
</dbReference>
<dbReference type="InterPro" id="IPR027410">
    <property type="entry name" value="TCP-1-like_intermed_sf"/>
</dbReference>